<dbReference type="InterPro" id="IPR005000">
    <property type="entry name" value="Aldolase/citrate-lyase_domain"/>
</dbReference>
<dbReference type="SUPFAM" id="SSF51621">
    <property type="entry name" value="Phosphoenolpyruvate/pyruvate domain"/>
    <property type="match status" value="1"/>
</dbReference>
<gene>
    <name evidence="5" type="primary">hpcH_2</name>
    <name evidence="5" type="ORF">PCE31106_02908</name>
</gene>
<keyword evidence="2" id="KW-0479">Metal-binding</keyword>
<evidence type="ECO:0000313" key="6">
    <source>
        <dbReference type="Proteomes" id="UP000384354"/>
    </source>
</evidence>
<dbReference type="PANTHER" id="PTHR30502:SF0">
    <property type="entry name" value="PHOSPHOENOLPYRUVATE CARBOXYLASE FAMILY PROTEIN"/>
    <property type="match status" value="1"/>
</dbReference>
<dbReference type="RefSeq" id="WP_150563728.1">
    <property type="nucleotide sequence ID" value="NZ_CABPSL010000011.1"/>
</dbReference>
<protein>
    <submittedName>
        <fullName evidence="5">4-hydroxy-2-oxo-heptane-1,7-dioate aldolase</fullName>
        <ecNumber evidence="5">4.1.2.52</ecNumber>
    </submittedName>
</protein>
<dbReference type="OrthoDB" id="86160at2"/>
<evidence type="ECO:0000313" key="5">
    <source>
        <dbReference type="EMBL" id="VVE16622.1"/>
    </source>
</evidence>
<dbReference type="InterPro" id="IPR040442">
    <property type="entry name" value="Pyrv_kinase-like_dom_sf"/>
</dbReference>
<dbReference type="GO" id="GO:0005737">
    <property type="term" value="C:cytoplasm"/>
    <property type="evidence" value="ECO:0007669"/>
    <property type="project" value="TreeGrafter"/>
</dbReference>
<keyword evidence="3 5" id="KW-0456">Lyase</keyword>
<evidence type="ECO:0000256" key="2">
    <source>
        <dbReference type="ARBA" id="ARBA00022723"/>
    </source>
</evidence>
<dbReference type="EC" id="4.1.2.52" evidence="5"/>
<dbReference type="PANTHER" id="PTHR30502">
    <property type="entry name" value="2-KETO-3-DEOXY-L-RHAMNONATE ALDOLASE"/>
    <property type="match status" value="1"/>
</dbReference>
<evidence type="ECO:0000256" key="1">
    <source>
        <dbReference type="ARBA" id="ARBA00005568"/>
    </source>
</evidence>
<dbReference type="InterPro" id="IPR015813">
    <property type="entry name" value="Pyrv/PenolPyrv_kinase-like_dom"/>
</dbReference>
<sequence>MLFSSLKPLLQRHGPIDLVWLAMGSAPMAEFAAHAGPGAIVLDLQHGLWERGTLEAAMSAIGARLPVIARCADNSHPAIAQALDAGASAVLVPLIETADDARRAVSASRYPPVGTRSAGGVRPLLAGIDAMFEADRQVAVGMLVETVQGVNEVEAIAAVPGVDFLFIGTGDLSLSRGTADADVIGRDCARILAAARKRGIPCGIFTNDARAARQAFANGYHMAVAANDIELLKQSFAQACAVAKS</sequence>
<evidence type="ECO:0000259" key="4">
    <source>
        <dbReference type="Pfam" id="PF03328"/>
    </source>
</evidence>
<reference evidence="5 6" key="1">
    <citation type="submission" date="2019-08" db="EMBL/GenBank/DDBJ databases">
        <authorList>
            <person name="Peeters C."/>
        </authorList>
    </citation>
    <scope>NUCLEOTIDE SEQUENCE [LARGE SCALE GENOMIC DNA]</scope>
    <source>
        <strain evidence="5 6">LMG 31106</strain>
    </source>
</reference>
<dbReference type="Gene3D" id="3.20.20.60">
    <property type="entry name" value="Phosphoenolpyruvate-binding domains"/>
    <property type="match status" value="1"/>
</dbReference>
<dbReference type="GO" id="GO:0016832">
    <property type="term" value="F:aldehyde-lyase activity"/>
    <property type="evidence" value="ECO:0007669"/>
    <property type="project" value="TreeGrafter"/>
</dbReference>
<dbReference type="GO" id="GO:0046872">
    <property type="term" value="F:metal ion binding"/>
    <property type="evidence" value="ECO:0007669"/>
    <property type="project" value="UniProtKB-KW"/>
</dbReference>
<name>A0A5E4VVZ3_9BURK</name>
<accession>A0A5E4VVZ3</accession>
<feature type="domain" description="HpcH/HpaI aldolase/citrate lyase" evidence="4">
    <location>
        <begin position="19"/>
        <end position="231"/>
    </location>
</feature>
<dbReference type="Pfam" id="PF03328">
    <property type="entry name" value="HpcH_HpaI"/>
    <property type="match status" value="1"/>
</dbReference>
<organism evidence="5 6">
    <name type="scientific">Pandoraea cepalis</name>
    <dbReference type="NCBI Taxonomy" id="2508294"/>
    <lineage>
        <taxon>Bacteria</taxon>
        <taxon>Pseudomonadati</taxon>
        <taxon>Pseudomonadota</taxon>
        <taxon>Betaproteobacteria</taxon>
        <taxon>Burkholderiales</taxon>
        <taxon>Burkholderiaceae</taxon>
        <taxon>Pandoraea</taxon>
    </lineage>
</organism>
<comment type="similarity">
    <text evidence="1">Belongs to the HpcH/HpaI aldolase family.</text>
</comment>
<dbReference type="Proteomes" id="UP000384354">
    <property type="component" value="Unassembled WGS sequence"/>
</dbReference>
<dbReference type="InterPro" id="IPR050251">
    <property type="entry name" value="HpcH-HpaI_aldolase"/>
</dbReference>
<dbReference type="EMBL" id="CABPSL010000011">
    <property type="protein sequence ID" value="VVE16622.1"/>
    <property type="molecule type" value="Genomic_DNA"/>
</dbReference>
<dbReference type="AlphaFoldDB" id="A0A5E4VVZ3"/>
<proteinExistence type="inferred from homology"/>
<evidence type="ECO:0000256" key="3">
    <source>
        <dbReference type="ARBA" id="ARBA00023239"/>
    </source>
</evidence>